<sequence length="317" mass="35714">MLAIEKGEQISIIFPVFCSTKVTLLDGEAEIVLGGCTLSNFISFPVGQIKMDQDVILVKHQTDNLSEKVLKNVRGDPHLDASGIIINTAGWIDLNGFRALIHMANVFEVNVILAMGDAVLGHCFKQWTEQNEHKIEVFFVKKPAGLSVRTIEMRRNYRDFIVTTAFRASMDQAIPKHKIIKRLAFLVFYQISSYRKISLPNGQTIAVSNQVSTAGDNLKRLLAVSSAPSLDVDVKAYSIIGFAVLLRFVTAENKAWLVSTLDMSRMRRPIILLRTKVWASDVQDLVTKELLYPDNVVFAELQNPRDFDQRGFKRKPF</sequence>
<dbReference type="InterPro" id="IPR032319">
    <property type="entry name" value="CLP1_P"/>
</dbReference>
<dbReference type="GO" id="GO:0051731">
    <property type="term" value="F:polynucleotide 5'-hydroxyl-kinase activity"/>
    <property type="evidence" value="ECO:0007669"/>
    <property type="project" value="InterPro"/>
</dbReference>
<dbReference type="GO" id="GO:0006388">
    <property type="term" value="P:tRNA splicing, via endonucleolytic cleavage and ligation"/>
    <property type="evidence" value="ECO:0007669"/>
    <property type="project" value="TreeGrafter"/>
</dbReference>
<evidence type="ECO:0000313" key="4">
    <source>
        <dbReference type="EMBL" id="GAV03956.1"/>
    </source>
</evidence>
<dbReference type="InterPro" id="IPR027417">
    <property type="entry name" value="P-loop_NTPase"/>
</dbReference>
<dbReference type="Proteomes" id="UP000186922">
    <property type="component" value="Unassembled WGS sequence"/>
</dbReference>
<comment type="caution">
    <text evidence="4">The sequence shown here is derived from an EMBL/GenBank/DDBJ whole genome shotgun (WGS) entry which is preliminary data.</text>
</comment>
<evidence type="ECO:0000313" key="5">
    <source>
        <dbReference type="Proteomes" id="UP000186922"/>
    </source>
</evidence>
<keyword evidence="2" id="KW-0067">ATP-binding</keyword>
<dbReference type="PANTHER" id="PTHR12755">
    <property type="entry name" value="CLEAVAGE/POLYADENYLATION FACTOR IA SUBUNIT CLP1P"/>
    <property type="match status" value="1"/>
</dbReference>
<dbReference type="EMBL" id="BDGG01000010">
    <property type="protein sequence ID" value="GAV03956.1"/>
    <property type="molecule type" value="Genomic_DNA"/>
</dbReference>
<protein>
    <recommendedName>
        <fullName evidence="3">Clp1 P-loop domain-containing protein</fullName>
    </recommendedName>
</protein>
<dbReference type="Pfam" id="PF16575">
    <property type="entry name" value="CLP1_P"/>
    <property type="match status" value="1"/>
</dbReference>
<dbReference type="Gene3D" id="3.40.50.300">
    <property type="entry name" value="P-loop containing nucleotide triphosphate hydrolases"/>
    <property type="match status" value="1"/>
</dbReference>
<dbReference type="GO" id="GO:0005524">
    <property type="term" value="F:ATP binding"/>
    <property type="evidence" value="ECO:0007669"/>
    <property type="project" value="UniProtKB-KW"/>
</dbReference>
<dbReference type="STRING" id="947166.A0A1D1VSU5"/>
<dbReference type="GO" id="GO:0005634">
    <property type="term" value="C:nucleus"/>
    <property type="evidence" value="ECO:0007669"/>
    <property type="project" value="TreeGrafter"/>
</dbReference>
<reference evidence="4 5" key="1">
    <citation type="journal article" date="2016" name="Nat. Commun.">
        <title>Extremotolerant tardigrade genome and improved radiotolerance of human cultured cells by tardigrade-unique protein.</title>
        <authorList>
            <person name="Hashimoto T."/>
            <person name="Horikawa D.D."/>
            <person name="Saito Y."/>
            <person name="Kuwahara H."/>
            <person name="Kozuka-Hata H."/>
            <person name="Shin-I T."/>
            <person name="Minakuchi Y."/>
            <person name="Ohishi K."/>
            <person name="Motoyama A."/>
            <person name="Aizu T."/>
            <person name="Enomoto A."/>
            <person name="Kondo K."/>
            <person name="Tanaka S."/>
            <person name="Hara Y."/>
            <person name="Koshikawa S."/>
            <person name="Sagara H."/>
            <person name="Miura T."/>
            <person name="Yokobori S."/>
            <person name="Miyagawa K."/>
            <person name="Suzuki Y."/>
            <person name="Kubo T."/>
            <person name="Oyama M."/>
            <person name="Kohara Y."/>
            <person name="Fujiyama A."/>
            <person name="Arakawa K."/>
            <person name="Katayama T."/>
            <person name="Toyoda A."/>
            <person name="Kunieda T."/>
        </authorList>
    </citation>
    <scope>NUCLEOTIDE SEQUENCE [LARGE SCALE GENOMIC DNA]</scope>
    <source>
        <strain evidence="4 5">YOKOZUNA-1</strain>
    </source>
</reference>
<organism evidence="4 5">
    <name type="scientific">Ramazzottius varieornatus</name>
    <name type="common">Water bear</name>
    <name type="synonym">Tardigrade</name>
    <dbReference type="NCBI Taxonomy" id="947166"/>
    <lineage>
        <taxon>Eukaryota</taxon>
        <taxon>Metazoa</taxon>
        <taxon>Ecdysozoa</taxon>
        <taxon>Tardigrada</taxon>
        <taxon>Eutardigrada</taxon>
        <taxon>Parachela</taxon>
        <taxon>Hypsibioidea</taxon>
        <taxon>Ramazzottiidae</taxon>
        <taxon>Ramazzottius</taxon>
    </lineage>
</organism>
<evidence type="ECO:0000256" key="2">
    <source>
        <dbReference type="ARBA" id="ARBA00022840"/>
    </source>
</evidence>
<evidence type="ECO:0000259" key="3">
    <source>
        <dbReference type="Pfam" id="PF16575"/>
    </source>
</evidence>
<dbReference type="AlphaFoldDB" id="A0A1D1VSU5"/>
<proteinExistence type="predicted"/>
<dbReference type="InterPro" id="IPR045116">
    <property type="entry name" value="Clp1/Grc3"/>
</dbReference>
<feature type="domain" description="Clp1 P-loop" evidence="3">
    <location>
        <begin position="37"/>
        <end position="163"/>
    </location>
</feature>
<accession>A0A1D1VSU5</accession>
<keyword evidence="5" id="KW-1185">Reference proteome</keyword>
<evidence type="ECO:0000256" key="1">
    <source>
        <dbReference type="ARBA" id="ARBA00022741"/>
    </source>
</evidence>
<name>A0A1D1VSU5_RAMVA</name>
<keyword evidence="1" id="KW-0547">Nucleotide-binding</keyword>
<gene>
    <name evidence="4" type="primary">RvY_14311</name>
    <name evidence="4" type="synonym">RvY_14311.1</name>
    <name evidence="4" type="ORF">RvY_14311-1</name>
</gene>
<dbReference type="OrthoDB" id="258143at2759"/>
<dbReference type="PANTHER" id="PTHR12755:SF6">
    <property type="entry name" value="POLYRIBONUCLEOTIDE 5'-HYDROXYL-KINASE CLP1"/>
    <property type="match status" value="1"/>
</dbReference>